<keyword evidence="2" id="KW-1185">Reference proteome</keyword>
<dbReference type="AlphaFoldDB" id="A0A246FG06"/>
<accession>A0A246FG06</accession>
<dbReference type="EMBL" id="NIRR01000064">
    <property type="protein sequence ID" value="OWP61458.1"/>
    <property type="molecule type" value="Genomic_DNA"/>
</dbReference>
<organism evidence="1 2">
    <name type="scientific">Hymenobacter amundsenii</name>
    <dbReference type="NCBI Taxonomy" id="2006685"/>
    <lineage>
        <taxon>Bacteria</taxon>
        <taxon>Pseudomonadati</taxon>
        <taxon>Bacteroidota</taxon>
        <taxon>Cytophagia</taxon>
        <taxon>Cytophagales</taxon>
        <taxon>Hymenobacteraceae</taxon>
        <taxon>Hymenobacter</taxon>
    </lineage>
</organism>
<protein>
    <submittedName>
        <fullName evidence="1">Uncharacterized protein</fullName>
    </submittedName>
</protein>
<dbReference type="OrthoDB" id="954402at2"/>
<evidence type="ECO:0000313" key="2">
    <source>
        <dbReference type="Proteomes" id="UP000197277"/>
    </source>
</evidence>
<proteinExistence type="predicted"/>
<comment type="caution">
    <text evidence="1">The sequence shown here is derived from an EMBL/GenBank/DDBJ whole genome shotgun (WGS) entry which is preliminary data.</text>
</comment>
<name>A0A246FG06_9BACT</name>
<gene>
    <name evidence="1" type="ORF">CDA63_19355</name>
</gene>
<evidence type="ECO:0000313" key="1">
    <source>
        <dbReference type="EMBL" id="OWP61458.1"/>
    </source>
</evidence>
<reference evidence="1 2" key="1">
    <citation type="submission" date="2017-06" db="EMBL/GenBank/DDBJ databases">
        <title>Hymenobacter amundsenii sp. nov. isolated from regoliths in Antarctica.</title>
        <authorList>
            <person name="Sedlacek I."/>
            <person name="Kralova S."/>
            <person name="Pantucek R."/>
            <person name="Svec P."/>
            <person name="Holochova P."/>
            <person name="Stankova E."/>
            <person name="Vrbovska V."/>
            <person name="Busse H.-J."/>
        </authorList>
    </citation>
    <scope>NUCLEOTIDE SEQUENCE [LARGE SCALE GENOMIC DNA]</scope>
    <source>
        <strain evidence="1 2">CCM 8682</strain>
    </source>
</reference>
<dbReference type="Proteomes" id="UP000197277">
    <property type="component" value="Unassembled WGS sequence"/>
</dbReference>
<sequence>MEAFSSTQRFRMWEYIVSHSTLLLRHRSDFTTVDIIFSGVDYLEIPDMFNGLIIDAPNAQEEERLLVRANKREENGRLPNYRSYLLLTEGRRFFVVAASCVICESEAGIQGLLDWGDRSQINIIYTSLNPSAEAYQSQNQ</sequence>